<dbReference type="EMBL" id="CP036348">
    <property type="protein sequence ID" value="QDV71349.1"/>
    <property type="molecule type" value="Genomic_DNA"/>
</dbReference>
<evidence type="ECO:0008006" key="3">
    <source>
        <dbReference type="Google" id="ProtNLM"/>
    </source>
</evidence>
<dbReference type="Proteomes" id="UP000315082">
    <property type="component" value="Chromosome"/>
</dbReference>
<name>A0A518K0M6_9BACT</name>
<proteinExistence type="predicted"/>
<keyword evidence="2" id="KW-1185">Reference proteome</keyword>
<evidence type="ECO:0000313" key="1">
    <source>
        <dbReference type="EMBL" id="QDV71349.1"/>
    </source>
</evidence>
<dbReference type="Gene3D" id="3.40.720.10">
    <property type="entry name" value="Alkaline Phosphatase, subunit A"/>
    <property type="match status" value="2"/>
</dbReference>
<sequence length="389" mass="42560">MPSRAVVLSVDGLAPASLQPYGCSWQPTPNLNQLAAKSLVFERCYADSLDPIESLGALLSGTHAAQGPKTAEPLYQSGAVLVVDDSRIADLPLAKQFENQVVVPYAIPATPREEVEQTALAQLFASGIDAINDPDCRLCWLHASSLPRCWDVPRALCHADDEMMLPEQTTPPELCQHDALEPDEMLAWMAVYGGQVRLLDILIGIVADAIESSPECEETLLIVIGTSGMALGENDRFGFANGDHRSVSSHVPLIVRIPRQDPLRSLRICQPWEVAPTLRGWLEQGPTGLLHDATPIGWTDAQAATNWALTVDSHGAVASFQTPWWNLCRSGTDFGLFRKPDDRFDSNDIASRVPDMVDLLRQQAEQAMESLKQSTPRHALTRGVMTGQW</sequence>
<dbReference type="SUPFAM" id="SSF53649">
    <property type="entry name" value="Alkaline phosphatase-like"/>
    <property type="match status" value="1"/>
</dbReference>
<reference evidence="1 2" key="1">
    <citation type="submission" date="2019-02" db="EMBL/GenBank/DDBJ databases">
        <title>Deep-cultivation of Planctomycetes and their phenomic and genomic characterization uncovers novel biology.</title>
        <authorList>
            <person name="Wiegand S."/>
            <person name="Jogler M."/>
            <person name="Boedeker C."/>
            <person name="Pinto D."/>
            <person name="Vollmers J."/>
            <person name="Rivas-Marin E."/>
            <person name="Kohn T."/>
            <person name="Peeters S.H."/>
            <person name="Heuer A."/>
            <person name="Rast P."/>
            <person name="Oberbeckmann S."/>
            <person name="Bunk B."/>
            <person name="Jeske O."/>
            <person name="Meyerdierks A."/>
            <person name="Storesund J.E."/>
            <person name="Kallscheuer N."/>
            <person name="Luecker S."/>
            <person name="Lage O.M."/>
            <person name="Pohl T."/>
            <person name="Merkel B.J."/>
            <person name="Hornburger P."/>
            <person name="Mueller R.-W."/>
            <person name="Bruemmer F."/>
            <person name="Labrenz M."/>
            <person name="Spormann A.M."/>
            <person name="Op den Camp H."/>
            <person name="Overmann J."/>
            <person name="Amann R."/>
            <person name="Jetten M.S.M."/>
            <person name="Mascher T."/>
            <person name="Medema M.H."/>
            <person name="Devos D.P."/>
            <person name="Kaster A.-K."/>
            <person name="Ovreas L."/>
            <person name="Rohde M."/>
            <person name="Galperin M.Y."/>
            <person name="Jogler C."/>
        </authorList>
    </citation>
    <scope>NUCLEOTIDE SEQUENCE [LARGE SCALE GENOMIC DNA]</scope>
    <source>
        <strain evidence="1 2">Poly24</strain>
    </source>
</reference>
<organism evidence="1 2">
    <name type="scientific">Rosistilla carotiformis</name>
    <dbReference type="NCBI Taxonomy" id="2528017"/>
    <lineage>
        <taxon>Bacteria</taxon>
        <taxon>Pseudomonadati</taxon>
        <taxon>Planctomycetota</taxon>
        <taxon>Planctomycetia</taxon>
        <taxon>Pirellulales</taxon>
        <taxon>Pirellulaceae</taxon>
        <taxon>Rosistilla</taxon>
    </lineage>
</organism>
<protein>
    <recommendedName>
        <fullName evidence="3">Sulfatase</fullName>
    </recommendedName>
</protein>
<gene>
    <name evidence="1" type="ORF">Poly24_50840</name>
</gene>
<dbReference type="KEGG" id="rcf:Poly24_50840"/>
<evidence type="ECO:0000313" key="2">
    <source>
        <dbReference type="Proteomes" id="UP000315082"/>
    </source>
</evidence>
<dbReference type="OrthoDB" id="265007at2"/>
<dbReference type="AlphaFoldDB" id="A0A518K0M6"/>
<accession>A0A518K0M6</accession>
<dbReference type="RefSeq" id="WP_145101810.1">
    <property type="nucleotide sequence ID" value="NZ_CP036348.1"/>
</dbReference>
<dbReference type="InterPro" id="IPR017850">
    <property type="entry name" value="Alkaline_phosphatase_core_sf"/>
</dbReference>